<dbReference type="SUPFAM" id="SSF103473">
    <property type="entry name" value="MFS general substrate transporter"/>
    <property type="match status" value="1"/>
</dbReference>
<feature type="transmembrane region" description="Helical" evidence="1">
    <location>
        <begin position="298"/>
        <end position="318"/>
    </location>
</feature>
<keyword evidence="1" id="KW-0812">Transmembrane</keyword>
<sequence>MSYRELVRAVPLPFLLVGLIARLHYPIMPIGTLTLLHTATGSHTFAGATTAAQSLATAAGGIAVGALADRLGPRTVGLTTAIVHAACAAALVAASTGDRPAMVAAAIAVGLSQPAVGPMARVHWARLLRARGHAGLLPTALSYETTADELGFVVGPALAGLLTAALGPAAPLSAVALVAAAAAAPFALFYARTAQPRGSAASERPRGGPLVAMAVSAAALGAVFGAVQTGVTSYAAEHAEPGSAGLLYALLAIGSAIAGIAYAWLPPTLGDHIRYLAASTGLLLGTAGLAAGYAPLPIAIAVAGFTIAPYMISAYALAERLCGARGTATALMVVGAGGPVGTAIAQAVAGRAADAGGSAAALGVAPAAALVALLVAVGLLVAERRDQAGVRRTANW</sequence>
<feature type="transmembrane region" description="Helical" evidence="1">
    <location>
        <begin position="172"/>
        <end position="190"/>
    </location>
</feature>
<feature type="transmembrane region" description="Helical" evidence="1">
    <location>
        <begin position="330"/>
        <end position="349"/>
    </location>
</feature>
<feature type="transmembrane region" description="Helical" evidence="1">
    <location>
        <begin position="45"/>
        <end position="68"/>
    </location>
</feature>
<comment type="caution">
    <text evidence="2">The sequence shown here is derived from an EMBL/GenBank/DDBJ whole genome shotgun (WGS) entry which is preliminary data.</text>
</comment>
<keyword evidence="3" id="KW-1185">Reference proteome</keyword>
<feature type="transmembrane region" description="Helical" evidence="1">
    <location>
        <begin position="7"/>
        <end position="25"/>
    </location>
</feature>
<feature type="transmembrane region" description="Helical" evidence="1">
    <location>
        <begin position="150"/>
        <end position="166"/>
    </location>
</feature>
<dbReference type="EMBL" id="VIWU01000001">
    <property type="protein sequence ID" value="TWF76420.1"/>
    <property type="molecule type" value="Genomic_DNA"/>
</dbReference>
<dbReference type="Pfam" id="PF07690">
    <property type="entry name" value="MFS_1"/>
    <property type="match status" value="1"/>
</dbReference>
<feature type="transmembrane region" description="Helical" evidence="1">
    <location>
        <begin position="101"/>
        <end position="120"/>
    </location>
</feature>
<feature type="transmembrane region" description="Helical" evidence="1">
    <location>
        <begin position="210"/>
        <end position="234"/>
    </location>
</feature>
<keyword evidence="1" id="KW-0472">Membrane</keyword>
<dbReference type="PANTHER" id="PTHR23542">
    <property type="match status" value="1"/>
</dbReference>
<feature type="transmembrane region" description="Helical" evidence="1">
    <location>
        <begin position="272"/>
        <end position="292"/>
    </location>
</feature>
<dbReference type="GO" id="GO:0022857">
    <property type="term" value="F:transmembrane transporter activity"/>
    <property type="evidence" value="ECO:0007669"/>
    <property type="project" value="InterPro"/>
</dbReference>
<dbReference type="InterPro" id="IPR036259">
    <property type="entry name" value="MFS_trans_sf"/>
</dbReference>
<evidence type="ECO:0000313" key="3">
    <source>
        <dbReference type="Proteomes" id="UP000321261"/>
    </source>
</evidence>
<feature type="transmembrane region" description="Helical" evidence="1">
    <location>
        <begin position="361"/>
        <end position="382"/>
    </location>
</feature>
<feature type="transmembrane region" description="Helical" evidence="1">
    <location>
        <begin position="75"/>
        <end position="95"/>
    </location>
</feature>
<dbReference type="OrthoDB" id="9180256at2"/>
<protein>
    <submittedName>
        <fullName evidence="2">MFS transporter</fullName>
    </submittedName>
</protein>
<organism evidence="2 3">
    <name type="scientific">Pseudonocardia hierapolitana</name>
    <dbReference type="NCBI Taxonomy" id="1128676"/>
    <lineage>
        <taxon>Bacteria</taxon>
        <taxon>Bacillati</taxon>
        <taxon>Actinomycetota</taxon>
        <taxon>Actinomycetes</taxon>
        <taxon>Pseudonocardiales</taxon>
        <taxon>Pseudonocardiaceae</taxon>
        <taxon>Pseudonocardia</taxon>
    </lineage>
</organism>
<dbReference type="InterPro" id="IPR011701">
    <property type="entry name" value="MFS"/>
</dbReference>
<name>A0A561SNI9_9PSEU</name>
<feature type="transmembrane region" description="Helical" evidence="1">
    <location>
        <begin position="246"/>
        <end position="265"/>
    </location>
</feature>
<accession>A0A561SNI9</accession>
<evidence type="ECO:0000313" key="2">
    <source>
        <dbReference type="EMBL" id="TWF76420.1"/>
    </source>
</evidence>
<dbReference type="RefSeq" id="WP_147255611.1">
    <property type="nucleotide sequence ID" value="NZ_VIWU01000001.1"/>
</dbReference>
<dbReference type="Proteomes" id="UP000321261">
    <property type="component" value="Unassembled WGS sequence"/>
</dbReference>
<proteinExistence type="predicted"/>
<dbReference type="AlphaFoldDB" id="A0A561SNI9"/>
<dbReference type="PANTHER" id="PTHR23542:SF1">
    <property type="entry name" value="MAJOR FACILITATOR SUPERFAMILY (MFS) PROFILE DOMAIN-CONTAINING PROTEIN"/>
    <property type="match status" value="1"/>
</dbReference>
<keyword evidence="1" id="KW-1133">Transmembrane helix</keyword>
<gene>
    <name evidence="2" type="ORF">FHX44_112310</name>
</gene>
<reference evidence="2 3" key="1">
    <citation type="submission" date="2019-06" db="EMBL/GenBank/DDBJ databases">
        <title>Sequencing the genomes of 1000 actinobacteria strains.</title>
        <authorList>
            <person name="Klenk H.-P."/>
        </authorList>
    </citation>
    <scope>NUCLEOTIDE SEQUENCE [LARGE SCALE GENOMIC DNA]</scope>
    <source>
        <strain evidence="2 3">DSM 45671</strain>
    </source>
</reference>
<dbReference type="Gene3D" id="1.20.1250.20">
    <property type="entry name" value="MFS general substrate transporter like domains"/>
    <property type="match status" value="2"/>
</dbReference>
<evidence type="ECO:0000256" key="1">
    <source>
        <dbReference type="SAM" id="Phobius"/>
    </source>
</evidence>